<keyword evidence="4" id="KW-0732">Signal</keyword>
<keyword evidence="3" id="KW-1133">Transmembrane helix</keyword>
<reference evidence="6" key="1">
    <citation type="submission" date="2021-04" db="EMBL/GenBank/DDBJ databases">
        <authorList>
            <consortium name="Wellcome Sanger Institute Data Sharing"/>
        </authorList>
    </citation>
    <scope>NUCLEOTIDE SEQUENCE [LARGE SCALE GENOMIC DNA]</scope>
</reference>
<feature type="compositionally biased region" description="Polar residues" evidence="2">
    <location>
        <begin position="679"/>
        <end position="694"/>
    </location>
</feature>
<feature type="compositionally biased region" description="Basic and acidic residues" evidence="2">
    <location>
        <begin position="652"/>
        <end position="663"/>
    </location>
</feature>
<feature type="chain" id="PRO_5025684469" evidence="4">
    <location>
        <begin position="20"/>
        <end position="1100"/>
    </location>
</feature>
<feature type="domain" description="EGF-like" evidence="5">
    <location>
        <begin position="860"/>
        <end position="900"/>
    </location>
</feature>
<feature type="compositionally biased region" description="Polar residues" evidence="2">
    <location>
        <begin position="402"/>
        <end position="436"/>
    </location>
</feature>
<feature type="region of interest" description="Disordered" evidence="2">
    <location>
        <begin position="235"/>
        <end position="254"/>
    </location>
</feature>
<name>A0A671U9W2_SPAAU</name>
<reference evidence="6" key="2">
    <citation type="submission" date="2025-08" db="UniProtKB">
        <authorList>
            <consortium name="Ensembl"/>
        </authorList>
    </citation>
    <scope>IDENTIFICATION</scope>
</reference>
<organism evidence="6 7">
    <name type="scientific">Sparus aurata</name>
    <name type="common">Gilthead sea bream</name>
    <dbReference type="NCBI Taxonomy" id="8175"/>
    <lineage>
        <taxon>Eukaryota</taxon>
        <taxon>Metazoa</taxon>
        <taxon>Chordata</taxon>
        <taxon>Craniata</taxon>
        <taxon>Vertebrata</taxon>
        <taxon>Euteleostomi</taxon>
        <taxon>Actinopterygii</taxon>
        <taxon>Neopterygii</taxon>
        <taxon>Teleostei</taxon>
        <taxon>Neoteleostei</taxon>
        <taxon>Acanthomorphata</taxon>
        <taxon>Eupercaria</taxon>
        <taxon>Spariformes</taxon>
        <taxon>Sparidae</taxon>
        <taxon>Sparus</taxon>
    </lineage>
</organism>
<feature type="compositionally biased region" description="Basic and acidic residues" evidence="2">
    <location>
        <begin position="179"/>
        <end position="194"/>
    </location>
</feature>
<feature type="compositionally biased region" description="Polar residues" evidence="2">
    <location>
        <begin position="548"/>
        <end position="565"/>
    </location>
</feature>
<dbReference type="Ensembl" id="ENSSAUT00010011173.1">
    <property type="protein sequence ID" value="ENSSAUP00010010527.1"/>
    <property type="gene ID" value="ENSSAUG00010005089.1"/>
</dbReference>
<keyword evidence="7" id="KW-1185">Reference proteome</keyword>
<feature type="compositionally biased region" description="Low complexity" evidence="2">
    <location>
        <begin position="452"/>
        <end position="467"/>
    </location>
</feature>
<feature type="compositionally biased region" description="Low complexity" evidence="2">
    <location>
        <begin position="478"/>
        <end position="491"/>
    </location>
</feature>
<evidence type="ECO:0000259" key="5">
    <source>
        <dbReference type="PROSITE" id="PS50026"/>
    </source>
</evidence>
<dbReference type="OMA" id="NIIDAHP"/>
<keyword evidence="3" id="KW-0472">Membrane</keyword>
<evidence type="ECO:0000256" key="3">
    <source>
        <dbReference type="SAM" id="Phobius"/>
    </source>
</evidence>
<evidence type="ECO:0000313" key="6">
    <source>
        <dbReference type="Ensembl" id="ENSSAUP00010010527.1"/>
    </source>
</evidence>
<feature type="compositionally biased region" description="Polar residues" evidence="2">
    <location>
        <begin position="329"/>
        <end position="339"/>
    </location>
</feature>
<dbReference type="Proteomes" id="UP000472265">
    <property type="component" value="Chromosome 1"/>
</dbReference>
<reference evidence="6" key="3">
    <citation type="submission" date="2025-09" db="UniProtKB">
        <authorList>
            <consortium name="Ensembl"/>
        </authorList>
    </citation>
    <scope>IDENTIFICATION</scope>
</reference>
<evidence type="ECO:0000313" key="7">
    <source>
        <dbReference type="Proteomes" id="UP000472265"/>
    </source>
</evidence>
<dbReference type="PROSITE" id="PS50026">
    <property type="entry name" value="EGF_3"/>
    <property type="match status" value="1"/>
</dbReference>
<dbReference type="InterPro" id="IPR000742">
    <property type="entry name" value="EGF"/>
</dbReference>
<evidence type="ECO:0000256" key="2">
    <source>
        <dbReference type="SAM" id="MobiDB-lite"/>
    </source>
</evidence>
<dbReference type="FunCoup" id="A0A671U9W2">
    <property type="interactions" value="12"/>
</dbReference>
<feature type="compositionally biased region" description="Low complexity" evidence="2">
    <location>
        <begin position="199"/>
        <end position="211"/>
    </location>
</feature>
<accession>A0A671U9W2</accession>
<feature type="compositionally biased region" description="Polar residues" evidence="2">
    <location>
        <begin position="468"/>
        <end position="477"/>
    </location>
</feature>
<feature type="compositionally biased region" description="Polar residues" evidence="2">
    <location>
        <begin position="502"/>
        <end position="528"/>
    </location>
</feature>
<dbReference type="AlphaFoldDB" id="A0A671U9W2"/>
<feature type="region of interest" description="Disordered" evidence="2">
    <location>
        <begin position="314"/>
        <end position="694"/>
    </location>
</feature>
<comment type="caution">
    <text evidence="1">Lacks conserved residue(s) required for the propagation of feature annotation.</text>
</comment>
<sequence length="1100" mass="118185">MQLHVYLLLFIITTDKTLALSHHHCGGNVSLGREPAGHIDLTSPGLLTDADRLEPVNDHSDETLRVSVCTWVIDIPLGRTVLLKLESGSNISVRCFWSEEDQVLETGGTFLLSGCDGNRASLIWTGAGHTSNAVQLSYYVQEDERNSSEGHTSPRSDRDLVRRTQTGTSFTSAAPVDQEVVRGTEGGKGRHFEGLEEWSSGPQSESSPSSQDRGLPHPTSPLQGLAAAGRADRETLPLPEEEPNNRADTSGAAHLADGRTHPYFQHSTHTLFHTSQSANTETNSGNELLQTQMAPKHATDKYTVTQTSNISVASASGVPPLTSSPPEPQSWTPWESGTILSPRGGAASGPPGEKHSWRSQRSTDGLNSDLTSPATSDPLSADTEPTSPSSSEGSSRTHSYTDVGTSEAASLHPNTSRTDSFASSASDVTSHTSAFGSSDKAENGETLHTVKSSTESTTRSPTPDTSSIVTHTSSEAATQSTYTTNTLSSSSDVTKADGWELTASSSAPRVQDSATTGSNADTKTYTPRPTQDLSPTTSPTPLPRTSPGASTHSPTSSYTPRTHTTSSGGSHFAYSSSALPSTSTESAALTTPIHQKTSSPTSTIKPSDTPHTEDNRLSTPASTQVPATQTQSRDYITTTHAPLLSLTTAKSDGGHGEVVKDDELPSSTTTHTPAAGPPLSTTPHPSQEKQTALTPTVLTIVPTWSPKTSQMPKFYIVPDQPAAIRVQSIELLLQVIVEESRSAFDSGLEEDAAAWVEPYLQRAPGFSRLLGVWSSGHAVQSLVEFKTSGALQWLSMKGPTSLLERTGLAQAVREGRSFRSSKITNITLGGLQGEVCDWLLQCPAGYNCVSRPGSSNYSCSSVCHSDYCHHHGICTHHPGQLPVCRCLVGEDFWYMGQRCDVRMTRARLVGACLAILLVVVTVIGVLAFVAVRRYRAVLIQAKVDQTRSSYRRFNHFDELSGRFWLRSWAGSADSLDNPAFTRSDELLHLRALDRPCCYHDDTLSLASTCPSHGTRLNTIYPHSSQYGWRGSEVSVGDGVLDSGKASDLSVCSWPVEPIQWTPFPLLQQLASHRTPTVRLSRPRSYCEGMELVEMGKSWTA</sequence>
<keyword evidence="1" id="KW-0245">EGF-like domain</keyword>
<dbReference type="InParanoid" id="A0A671U9W2"/>
<feature type="compositionally biased region" description="Polar residues" evidence="2">
    <location>
        <begin position="617"/>
        <end position="650"/>
    </location>
</feature>
<dbReference type="GeneTree" id="ENSGT01100000263598"/>
<feature type="compositionally biased region" description="Low complexity" evidence="2">
    <location>
        <begin position="341"/>
        <end position="351"/>
    </location>
</feature>
<evidence type="ECO:0000256" key="4">
    <source>
        <dbReference type="SAM" id="SignalP"/>
    </source>
</evidence>
<feature type="region of interest" description="Disordered" evidence="2">
    <location>
        <begin position="142"/>
        <end position="161"/>
    </location>
</feature>
<feature type="compositionally biased region" description="Low complexity" evidence="2">
    <location>
        <begin position="380"/>
        <end position="401"/>
    </location>
</feature>
<proteinExistence type="predicted"/>
<feature type="region of interest" description="Disordered" evidence="2">
    <location>
        <begin position="166"/>
        <end position="230"/>
    </location>
</feature>
<feature type="transmembrane region" description="Helical" evidence="3">
    <location>
        <begin position="908"/>
        <end position="931"/>
    </location>
</feature>
<dbReference type="OrthoDB" id="10055523at2759"/>
<feature type="compositionally biased region" description="Polar residues" evidence="2">
    <location>
        <begin position="359"/>
        <end position="378"/>
    </location>
</feature>
<keyword evidence="3" id="KW-0812">Transmembrane</keyword>
<gene>
    <name evidence="6" type="primary">si:ch211-14k19.8</name>
</gene>
<feature type="signal peptide" evidence="4">
    <location>
        <begin position="1"/>
        <end position="19"/>
    </location>
</feature>
<evidence type="ECO:0000256" key="1">
    <source>
        <dbReference type="PROSITE-ProRule" id="PRU00076"/>
    </source>
</evidence>
<feature type="compositionally biased region" description="Low complexity" evidence="2">
    <location>
        <begin position="566"/>
        <end position="607"/>
    </location>
</feature>
<protein>
    <submittedName>
        <fullName evidence="6">Uncharacterized LOC115592598</fullName>
    </submittedName>
</protein>